<keyword evidence="2" id="KW-0472">Membrane</keyword>
<dbReference type="PROSITE" id="PS00616">
    <property type="entry name" value="HIS_ACID_PHOSPHAT_1"/>
    <property type="match status" value="1"/>
</dbReference>
<dbReference type="PANTHER" id="PTHR20963:SF24">
    <property type="entry name" value="3-PHYTASE B"/>
    <property type="match status" value="1"/>
</dbReference>
<evidence type="ECO:0000256" key="2">
    <source>
        <dbReference type="SAM" id="Phobius"/>
    </source>
</evidence>
<gene>
    <name evidence="3" type="ORF">HYPSUDRAFT_46051</name>
</gene>
<dbReference type="SUPFAM" id="SSF53254">
    <property type="entry name" value="Phosphoglycerate mutase-like"/>
    <property type="match status" value="1"/>
</dbReference>
<keyword evidence="4" id="KW-1185">Reference proteome</keyword>
<evidence type="ECO:0000313" key="4">
    <source>
        <dbReference type="Proteomes" id="UP000054270"/>
    </source>
</evidence>
<dbReference type="InterPro" id="IPR029033">
    <property type="entry name" value="His_PPase_superfam"/>
</dbReference>
<feature type="transmembrane region" description="Helical" evidence="2">
    <location>
        <begin position="92"/>
        <end position="113"/>
    </location>
</feature>
<keyword evidence="2" id="KW-1133">Transmembrane helix</keyword>
<dbReference type="Gene3D" id="3.40.50.1240">
    <property type="entry name" value="Phosphoglycerate mutase-like"/>
    <property type="match status" value="1"/>
</dbReference>
<accession>A0A0D2NFI8</accession>
<dbReference type="InterPro" id="IPR000560">
    <property type="entry name" value="His_Pase_clade-2"/>
</dbReference>
<dbReference type="Proteomes" id="UP000054270">
    <property type="component" value="Unassembled WGS sequence"/>
</dbReference>
<name>A0A0D2NFI8_HYPSF</name>
<dbReference type="OrthoDB" id="6509975at2759"/>
<evidence type="ECO:0008006" key="5">
    <source>
        <dbReference type="Google" id="ProtNLM"/>
    </source>
</evidence>
<dbReference type="CDD" id="cd07061">
    <property type="entry name" value="HP_HAP_like"/>
    <property type="match status" value="1"/>
</dbReference>
<proteinExistence type="predicted"/>
<dbReference type="PANTHER" id="PTHR20963">
    <property type="entry name" value="MULTIPLE INOSITOL POLYPHOSPHATE PHOSPHATASE-RELATED"/>
    <property type="match status" value="1"/>
</dbReference>
<dbReference type="GO" id="GO:0003993">
    <property type="term" value="F:acid phosphatase activity"/>
    <property type="evidence" value="ECO:0007669"/>
    <property type="project" value="TreeGrafter"/>
</dbReference>
<dbReference type="Pfam" id="PF00328">
    <property type="entry name" value="His_Phos_2"/>
    <property type="match status" value="1"/>
</dbReference>
<dbReference type="InterPro" id="IPR033379">
    <property type="entry name" value="Acid_Pase_AS"/>
</dbReference>
<dbReference type="PROSITE" id="PS00778">
    <property type="entry name" value="HIS_ACID_PHOSPHAT_2"/>
    <property type="match status" value="1"/>
</dbReference>
<keyword evidence="1" id="KW-0378">Hydrolase</keyword>
<evidence type="ECO:0000256" key="1">
    <source>
        <dbReference type="ARBA" id="ARBA00022801"/>
    </source>
</evidence>
<dbReference type="AlphaFoldDB" id="A0A0D2NFI8"/>
<dbReference type="EMBL" id="KN817599">
    <property type="protein sequence ID" value="KJA17719.1"/>
    <property type="molecule type" value="Genomic_DNA"/>
</dbReference>
<protein>
    <recommendedName>
        <fullName evidence="5">3-phytase</fullName>
    </recommendedName>
</protein>
<keyword evidence="2" id="KW-0812">Transmembrane</keyword>
<dbReference type="OMA" id="CRVTFAQ"/>
<reference evidence="4" key="1">
    <citation type="submission" date="2014-04" db="EMBL/GenBank/DDBJ databases">
        <title>Evolutionary Origins and Diversification of the Mycorrhizal Mutualists.</title>
        <authorList>
            <consortium name="DOE Joint Genome Institute"/>
            <consortium name="Mycorrhizal Genomics Consortium"/>
            <person name="Kohler A."/>
            <person name="Kuo A."/>
            <person name="Nagy L.G."/>
            <person name="Floudas D."/>
            <person name="Copeland A."/>
            <person name="Barry K.W."/>
            <person name="Cichocki N."/>
            <person name="Veneault-Fourrey C."/>
            <person name="LaButti K."/>
            <person name="Lindquist E.A."/>
            <person name="Lipzen A."/>
            <person name="Lundell T."/>
            <person name="Morin E."/>
            <person name="Murat C."/>
            <person name="Riley R."/>
            <person name="Ohm R."/>
            <person name="Sun H."/>
            <person name="Tunlid A."/>
            <person name="Henrissat B."/>
            <person name="Grigoriev I.V."/>
            <person name="Hibbett D.S."/>
            <person name="Martin F."/>
        </authorList>
    </citation>
    <scope>NUCLEOTIDE SEQUENCE [LARGE SCALE GENOMIC DNA]</scope>
    <source>
        <strain evidence="4">FD-334 SS-4</strain>
    </source>
</reference>
<organism evidence="3 4">
    <name type="scientific">Hypholoma sublateritium (strain FD-334 SS-4)</name>
    <dbReference type="NCBI Taxonomy" id="945553"/>
    <lineage>
        <taxon>Eukaryota</taxon>
        <taxon>Fungi</taxon>
        <taxon>Dikarya</taxon>
        <taxon>Basidiomycota</taxon>
        <taxon>Agaricomycotina</taxon>
        <taxon>Agaricomycetes</taxon>
        <taxon>Agaricomycetidae</taxon>
        <taxon>Agaricales</taxon>
        <taxon>Agaricineae</taxon>
        <taxon>Strophariaceae</taxon>
        <taxon>Hypholoma</taxon>
    </lineage>
</organism>
<evidence type="ECO:0000313" key="3">
    <source>
        <dbReference type="EMBL" id="KJA17719.1"/>
    </source>
</evidence>
<dbReference type="STRING" id="945553.A0A0D2NFI8"/>
<sequence length="546" mass="58191">MPDRYEHTDISDGEDIEGEALLISSPHVGLAEHSLPSSYQAPASLRLHDAKGKFEATLPTMAPSGVLYDFGGWLEIGDFIPSSPWSQSRKKVACFIMLVSFASISLFVSGAAVCHGSVLGIPLGRSDVSSATIQNSWGAYSPYHSAKPYTPPPANCQITQVNIIQRHGARVPTSGASANIAAAVTKLKGATSYTTDQLAFLVNYTYVLGNNGALLPFGGVQSKESGSEAYKRYSGIISPENPPFVRASSGVRVVESATNWTSGFALASDNIYNLPLSVILSESGNNTLDDNLCPNEGSSDPQTAIWAAIYGKSIAARLNAQAPGANLTAESIPQLMPLCAFETIANNATSPFCALFSAAEFEQFEYFMDLGKYYGTGAGASLGRVQGVGYVNELIARLTGTAVRDNTQTNRTLDAAPETFPLNRTFYADFSHDNQMVAIYTALGLFAQSAGDLDPARPDPARTWVASQLTPFSARMVTERLTCTGTGTRAARGESTWVRILVNDALQPLPFCGSGKDGMCTLSAFVESQIYAREDGQGDFEKCFAA</sequence>